<evidence type="ECO:0000313" key="10">
    <source>
        <dbReference type="EMBL" id="GCE10817.1"/>
    </source>
</evidence>
<feature type="transmembrane region" description="Helical" evidence="8">
    <location>
        <begin position="7"/>
        <end position="24"/>
    </location>
</feature>
<evidence type="ECO:0000256" key="3">
    <source>
        <dbReference type="ARBA" id="ARBA00022676"/>
    </source>
</evidence>
<gene>
    <name evidence="10" type="ORF">KTT_06760</name>
</gene>
<protein>
    <recommendedName>
        <fullName evidence="9">Glycosyltransferase RgtA/B/C/D-like domain-containing protein</fullName>
    </recommendedName>
</protein>
<feature type="transmembrane region" description="Helical" evidence="8">
    <location>
        <begin position="364"/>
        <end position="385"/>
    </location>
</feature>
<proteinExistence type="predicted"/>
<feature type="transmembrane region" description="Helical" evidence="8">
    <location>
        <begin position="200"/>
        <end position="217"/>
    </location>
</feature>
<keyword evidence="6 8" id="KW-1133">Transmembrane helix</keyword>
<evidence type="ECO:0000256" key="8">
    <source>
        <dbReference type="SAM" id="Phobius"/>
    </source>
</evidence>
<keyword evidence="3" id="KW-0328">Glycosyltransferase</keyword>
<feature type="transmembrane region" description="Helical" evidence="8">
    <location>
        <begin position="418"/>
        <end position="435"/>
    </location>
</feature>
<dbReference type="InterPro" id="IPR038731">
    <property type="entry name" value="RgtA/B/C-like"/>
</dbReference>
<feature type="transmembrane region" description="Helical" evidence="8">
    <location>
        <begin position="392"/>
        <end position="412"/>
    </location>
</feature>
<keyword evidence="4" id="KW-0808">Transferase</keyword>
<comment type="caution">
    <text evidence="10">The sequence shown here is derived from an EMBL/GenBank/DDBJ whole genome shotgun (WGS) entry which is preliminary data.</text>
</comment>
<feature type="transmembrane region" description="Helical" evidence="8">
    <location>
        <begin position="86"/>
        <end position="107"/>
    </location>
</feature>
<evidence type="ECO:0000256" key="6">
    <source>
        <dbReference type="ARBA" id="ARBA00022989"/>
    </source>
</evidence>
<dbReference type="OrthoDB" id="151928at2"/>
<sequence length="445" mass="50321">MQRYRTFWPILSVFVVSLIVRITYNLTAANGYFPKYDARLYEIIANSLIGPQHCFCLFSRIPTTSRAPLWPWIIAAIYSVMGPENIYPRLFLCVLGSGTCVLIYLLARELFSPRIALVTGLLAAVYVGMFLYDGWLFSESLYTFLSTALVYALFRLQRCLISSAKISGSKWSVFSELRRWQLVCGALVGLASLTRPNGPVLYGILLIWGGILLVCRLSSWQIMLRSLLIIICVSLVFILPWTYRNYYSAHESTLVATGMGEVLAGAYNDTVVVGNPETGPGYWVSRDKVVPALPEAQKKPHHDSYGYTAENEKQDVALAIHWMRTHVSELPALIGWHFIHMWQPYTLEPGLPIKEFPDRLASQIVWYLLYIMSIPVFLLAFAGLIATLRSRWVLLLPIYLMLGSTIAVNLALYANMRFRAPIEPLLVLLVGGLLWRCSQMRKAST</sequence>
<dbReference type="PANTHER" id="PTHR33908:SF11">
    <property type="entry name" value="MEMBRANE PROTEIN"/>
    <property type="match status" value="1"/>
</dbReference>
<dbReference type="GO" id="GO:0016763">
    <property type="term" value="F:pentosyltransferase activity"/>
    <property type="evidence" value="ECO:0007669"/>
    <property type="project" value="TreeGrafter"/>
</dbReference>
<evidence type="ECO:0000256" key="1">
    <source>
        <dbReference type="ARBA" id="ARBA00004651"/>
    </source>
</evidence>
<reference evidence="11" key="1">
    <citation type="submission" date="2018-12" db="EMBL/GenBank/DDBJ databases">
        <title>Tengunoibacter tsumagoiensis gen. nov., sp. nov., Dictyobacter kobayashii sp. nov., D. alpinus sp. nov., and D. joshuensis sp. nov. and description of Dictyobacteraceae fam. nov. within the order Ktedonobacterales isolated from Tengu-no-mugimeshi.</title>
        <authorList>
            <person name="Wang C.M."/>
            <person name="Zheng Y."/>
            <person name="Sakai Y."/>
            <person name="Toyoda A."/>
            <person name="Minakuchi Y."/>
            <person name="Abe K."/>
            <person name="Yokota A."/>
            <person name="Yabe S."/>
        </authorList>
    </citation>
    <scope>NUCLEOTIDE SEQUENCE [LARGE SCALE GENOMIC DNA]</scope>
    <source>
        <strain evidence="11">Uno3</strain>
    </source>
</reference>
<dbReference type="EMBL" id="BIFR01000001">
    <property type="protein sequence ID" value="GCE10817.1"/>
    <property type="molecule type" value="Genomic_DNA"/>
</dbReference>
<evidence type="ECO:0000259" key="9">
    <source>
        <dbReference type="Pfam" id="PF13231"/>
    </source>
</evidence>
<dbReference type="PANTHER" id="PTHR33908">
    <property type="entry name" value="MANNOSYLTRANSFERASE YKCB-RELATED"/>
    <property type="match status" value="1"/>
</dbReference>
<keyword evidence="5 8" id="KW-0812">Transmembrane</keyword>
<dbReference type="Pfam" id="PF13231">
    <property type="entry name" value="PMT_2"/>
    <property type="match status" value="1"/>
</dbReference>
<name>A0A401ZVE5_9CHLR</name>
<dbReference type="RefSeq" id="WP_126578388.1">
    <property type="nucleotide sequence ID" value="NZ_BIFR01000001.1"/>
</dbReference>
<evidence type="ECO:0000256" key="4">
    <source>
        <dbReference type="ARBA" id="ARBA00022679"/>
    </source>
</evidence>
<dbReference type="InterPro" id="IPR050297">
    <property type="entry name" value="LipidA_mod_glycosyltrf_83"/>
</dbReference>
<evidence type="ECO:0000256" key="7">
    <source>
        <dbReference type="ARBA" id="ARBA00023136"/>
    </source>
</evidence>
<evidence type="ECO:0000256" key="2">
    <source>
        <dbReference type="ARBA" id="ARBA00022475"/>
    </source>
</evidence>
<keyword evidence="7 8" id="KW-0472">Membrane</keyword>
<dbReference type="GO" id="GO:0009103">
    <property type="term" value="P:lipopolysaccharide biosynthetic process"/>
    <property type="evidence" value="ECO:0007669"/>
    <property type="project" value="UniProtKB-ARBA"/>
</dbReference>
<evidence type="ECO:0000313" key="11">
    <source>
        <dbReference type="Proteomes" id="UP000287352"/>
    </source>
</evidence>
<accession>A0A401ZVE5</accession>
<feature type="transmembrane region" description="Helical" evidence="8">
    <location>
        <begin position="224"/>
        <end position="243"/>
    </location>
</feature>
<keyword evidence="11" id="KW-1185">Reference proteome</keyword>
<evidence type="ECO:0000256" key="5">
    <source>
        <dbReference type="ARBA" id="ARBA00022692"/>
    </source>
</evidence>
<dbReference type="GO" id="GO:0005886">
    <property type="term" value="C:plasma membrane"/>
    <property type="evidence" value="ECO:0007669"/>
    <property type="project" value="UniProtKB-SubCell"/>
</dbReference>
<dbReference type="AlphaFoldDB" id="A0A401ZVE5"/>
<dbReference type="Proteomes" id="UP000287352">
    <property type="component" value="Unassembled WGS sequence"/>
</dbReference>
<feature type="domain" description="Glycosyltransferase RgtA/B/C/D-like" evidence="9">
    <location>
        <begin position="66"/>
        <end position="235"/>
    </location>
</feature>
<feature type="transmembrane region" description="Helical" evidence="8">
    <location>
        <begin position="114"/>
        <end position="134"/>
    </location>
</feature>
<comment type="subcellular location">
    <subcellularLocation>
        <location evidence="1">Cell membrane</location>
        <topology evidence="1">Multi-pass membrane protein</topology>
    </subcellularLocation>
</comment>
<keyword evidence="2" id="KW-1003">Cell membrane</keyword>
<organism evidence="10 11">
    <name type="scientific">Tengunoibacter tsumagoiensis</name>
    <dbReference type="NCBI Taxonomy" id="2014871"/>
    <lineage>
        <taxon>Bacteria</taxon>
        <taxon>Bacillati</taxon>
        <taxon>Chloroflexota</taxon>
        <taxon>Ktedonobacteria</taxon>
        <taxon>Ktedonobacterales</taxon>
        <taxon>Dictyobacteraceae</taxon>
        <taxon>Tengunoibacter</taxon>
    </lineage>
</organism>